<dbReference type="EMBL" id="JANURM010000015">
    <property type="protein sequence ID" value="MDL0089557.1"/>
    <property type="molecule type" value="Genomic_DNA"/>
</dbReference>
<protein>
    <submittedName>
        <fullName evidence="1">Uncharacterized protein</fullName>
    </submittedName>
</protein>
<name>A0ABT7HRL3_9BACT</name>
<evidence type="ECO:0000313" key="2">
    <source>
        <dbReference type="Proteomes" id="UP001173801"/>
    </source>
</evidence>
<dbReference type="RefSeq" id="WP_284938244.1">
    <property type="nucleotide sequence ID" value="NZ_JANURM010000015.1"/>
</dbReference>
<proteinExistence type="predicted"/>
<reference evidence="1" key="2">
    <citation type="journal article" date="2023" name="Microorganisms">
        <title>Isolation and Genomic Characteristics of Cat-Borne Campylobacter felis sp. nov. and Sheep-Borne Campylobacter ovis sp. nov.</title>
        <authorList>
            <person name="Wang H."/>
            <person name="Li Y."/>
            <person name="Gu Y."/>
            <person name="Zhou G."/>
            <person name="Chen X."/>
            <person name="Zhang X."/>
            <person name="Shao Z."/>
            <person name="Zhang J."/>
            <person name="Zhang M."/>
        </authorList>
    </citation>
    <scope>NUCLEOTIDE SEQUENCE</scope>
    <source>
        <strain evidence="1">PS10</strain>
    </source>
</reference>
<gene>
    <name evidence="1" type="ORF">NYG85_09325</name>
</gene>
<accession>A0ABT7HRL3</accession>
<comment type="caution">
    <text evidence="1">The sequence shown here is derived from an EMBL/GenBank/DDBJ whole genome shotgun (WGS) entry which is preliminary data.</text>
</comment>
<organism evidence="1 2">
    <name type="scientific">Campylobacter gastrosuis</name>
    <dbReference type="NCBI Taxonomy" id="2974576"/>
    <lineage>
        <taxon>Bacteria</taxon>
        <taxon>Pseudomonadati</taxon>
        <taxon>Campylobacterota</taxon>
        <taxon>Epsilonproteobacteria</taxon>
        <taxon>Campylobacterales</taxon>
        <taxon>Campylobacteraceae</taxon>
        <taxon>Campylobacter</taxon>
    </lineage>
</organism>
<evidence type="ECO:0000313" key="1">
    <source>
        <dbReference type="EMBL" id="MDL0089557.1"/>
    </source>
</evidence>
<sequence length="68" mass="8092">MSLNKIKSLAQKHIKQNPHIRYGQAVFNISYELYPNATDELRASEFDCFYDDEKVLIFLEKLDEILKR</sequence>
<keyword evidence="2" id="KW-1185">Reference proteome</keyword>
<reference evidence="1" key="1">
    <citation type="submission" date="2022-08" db="EMBL/GenBank/DDBJ databases">
        <authorList>
            <person name="Wang H."/>
        </authorList>
    </citation>
    <scope>NUCLEOTIDE SEQUENCE</scope>
    <source>
        <strain evidence="1">PS10</strain>
    </source>
</reference>
<dbReference type="Proteomes" id="UP001173801">
    <property type="component" value="Unassembled WGS sequence"/>
</dbReference>